<keyword evidence="2" id="KW-0808">Transferase</keyword>
<feature type="compositionally biased region" description="Basic and acidic residues" evidence="3">
    <location>
        <begin position="66"/>
        <end position="81"/>
    </location>
</feature>
<reference evidence="4" key="1">
    <citation type="submission" date="2018-02" db="EMBL/GenBank/DDBJ databases">
        <authorList>
            <person name="Cohen D.B."/>
            <person name="Kent A.D."/>
        </authorList>
    </citation>
    <scope>NUCLEOTIDE SEQUENCE</scope>
</reference>
<protein>
    <recommendedName>
        <fullName evidence="5">EF-hand domain-containing protein</fullName>
    </recommendedName>
</protein>
<evidence type="ECO:0000313" key="4">
    <source>
        <dbReference type="EMBL" id="SPC76110.1"/>
    </source>
</evidence>
<evidence type="ECO:0000256" key="2">
    <source>
        <dbReference type="ARBA" id="ARBA00022679"/>
    </source>
</evidence>
<comment type="similarity">
    <text evidence="1">Belongs to the UDP-glycosyltransferase family.</text>
</comment>
<sequence length="876" mass="95449">MANSEAVDFEGAMATVYTNQSKLHDQWAELHYSPAPHITKRAGSPHYPAITVDTATKPSTAAPDVTRNHEEDKRGAEKAEEAAMAAKATATQEQRPPTEISQGKLSEVVLTVMPGKLEELIEQINGSDGEEITCVLADQSIGWALEIAEKKRIRRAAFCPAAAALLVLGFSIPNLIEDGIIADDGTPTEKEIIHLSPGMPAMSTENFVWTCVGNLTMQKNIFELLVRNNQSVKVIEWLLCNSTYDLEPATFTLAPNILPIGPLLASNRLGDSVGNFWPEDTNCLKWLNQQPPCSVIYISFGSFTIFDPTQFQELALGLELCNRPFLWVVRPDITDATKYSYPKEFQNRVAPRGCMVGWAPQQKVLSHPSVACFLSHCGWNSTMEGVSNGIPFLCWPYFADQFLNQSYICDVWKVGLGLDRNESGIITRGEIKSKVEQLLGNDKLKARALDLKNVVMASIKEGVEFVPYCPQRVKRQFGLDQDVPAGPQEAMTSSPDLAPFIKRVTRPPYPAIASHRLPTLGWLDRIHHTSPGRLEGIGQYCRGTPHYAFQTRKRKIRETLPWIRLWRKDLKSQLILLRKTPSKKTKAGKKGKSATAMSEPGKESATTPTETATEFTAAPSKAKGVDTDSSKRKSRKKSVTLRSSKSQRKAGTSSSSPDKEQPSAAPTRQPSKKKKSIVPPPPSGAATRTRSSAQAWLADLVTSVVVVEDSNTIANDVPTNSFEADVGSAEGSHSVSSDSFFDVALGSTPEEQMMSARSAADANDMLKANELNIESADLMRQDMAIAILTSGVTCSGASIAYVMEGISLFGATPRLGVIPASSFIIPAGRITNDAPSVAVFPIADEIFMPKEVRTQGFVGSESATDSGSHSKDLYQC</sequence>
<gene>
    <name evidence="4" type="ORF">FSB_LOCUS3992</name>
</gene>
<dbReference type="EMBL" id="OIVN01000199">
    <property type="protein sequence ID" value="SPC76110.1"/>
    <property type="molecule type" value="Genomic_DNA"/>
</dbReference>
<feature type="region of interest" description="Disordered" evidence="3">
    <location>
        <begin position="581"/>
        <end position="691"/>
    </location>
</feature>
<dbReference type="SUPFAM" id="SSF53756">
    <property type="entry name" value="UDP-Glycosyltransferase/glycogen phosphorylase"/>
    <property type="match status" value="1"/>
</dbReference>
<name>A0A2N9EN50_FAGSY</name>
<dbReference type="GO" id="GO:0080043">
    <property type="term" value="F:quercetin 3-O-glucosyltransferase activity"/>
    <property type="evidence" value="ECO:0007669"/>
    <property type="project" value="TreeGrafter"/>
</dbReference>
<dbReference type="PANTHER" id="PTHR11926">
    <property type="entry name" value="GLUCOSYL/GLUCURONOSYL TRANSFERASES"/>
    <property type="match status" value="1"/>
</dbReference>
<dbReference type="Gene3D" id="3.40.50.2000">
    <property type="entry name" value="Glycogen Phosphorylase B"/>
    <property type="match status" value="2"/>
</dbReference>
<dbReference type="InterPro" id="IPR002213">
    <property type="entry name" value="UDP_glucos_trans"/>
</dbReference>
<feature type="region of interest" description="Disordered" evidence="3">
    <location>
        <begin position="55"/>
        <end position="99"/>
    </location>
</feature>
<dbReference type="AlphaFoldDB" id="A0A2N9EN50"/>
<accession>A0A2N9EN50</accession>
<dbReference type="GO" id="GO:0080044">
    <property type="term" value="F:quercetin 7-O-glucosyltransferase activity"/>
    <property type="evidence" value="ECO:0007669"/>
    <property type="project" value="TreeGrafter"/>
</dbReference>
<dbReference type="FunFam" id="3.40.50.2000:FF:000061">
    <property type="entry name" value="UDP-glycosyltransferase 83A1"/>
    <property type="match status" value="1"/>
</dbReference>
<proteinExistence type="inferred from homology"/>
<organism evidence="4">
    <name type="scientific">Fagus sylvatica</name>
    <name type="common">Beechnut</name>
    <dbReference type="NCBI Taxonomy" id="28930"/>
    <lineage>
        <taxon>Eukaryota</taxon>
        <taxon>Viridiplantae</taxon>
        <taxon>Streptophyta</taxon>
        <taxon>Embryophyta</taxon>
        <taxon>Tracheophyta</taxon>
        <taxon>Spermatophyta</taxon>
        <taxon>Magnoliopsida</taxon>
        <taxon>eudicotyledons</taxon>
        <taxon>Gunneridae</taxon>
        <taxon>Pentapetalae</taxon>
        <taxon>rosids</taxon>
        <taxon>fabids</taxon>
        <taxon>Fagales</taxon>
        <taxon>Fagaceae</taxon>
        <taxon>Fagus</taxon>
    </lineage>
</organism>
<dbReference type="PANTHER" id="PTHR11926:SF1555">
    <property type="entry name" value="UDP-GLYCOSYLTRANSFERASE 83A1-LIKE"/>
    <property type="match status" value="1"/>
</dbReference>
<dbReference type="InterPro" id="IPR018247">
    <property type="entry name" value="EF_Hand_1_Ca_BS"/>
</dbReference>
<evidence type="ECO:0000256" key="3">
    <source>
        <dbReference type="SAM" id="MobiDB-lite"/>
    </source>
</evidence>
<feature type="compositionally biased region" description="Low complexity" evidence="3">
    <location>
        <begin position="82"/>
        <end position="94"/>
    </location>
</feature>
<feature type="compositionally biased region" description="Low complexity" evidence="3">
    <location>
        <begin position="605"/>
        <end position="619"/>
    </location>
</feature>
<evidence type="ECO:0000256" key="1">
    <source>
        <dbReference type="ARBA" id="ARBA00009995"/>
    </source>
</evidence>
<feature type="compositionally biased region" description="Basic residues" evidence="3">
    <location>
        <begin position="581"/>
        <end position="592"/>
    </location>
</feature>
<evidence type="ECO:0008006" key="5">
    <source>
        <dbReference type="Google" id="ProtNLM"/>
    </source>
</evidence>
<dbReference type="PROSITE" id="PS00018">
    <property type="entry name" value="EF_HAND_1"/>
    <property type="match status" value="1"/>
</dbReference>
<dbReference type="CDD" id="cd03784">
    <property type="entry name" value="GT1_Gtf-like"/>
    <property type="match status" value="1"/>
</dbReference>
<dbReference type="Pfam" id="PF00201">
    <property type="entry name" value="UDPGT"/>
    <property type="match status" value="1"/>
</dbReference>